<name>A0A538T5W7_UNCEI</name>
<dbReference type="GO" id="GO:0016740">
    <property type="term" value="F:transferase activity"/>
    <property type="evidence" value="ECO:0007669"/>
    <property type="project" value="UniProtKB-KW"/>
</dbReference>
<evidence type="ECO:0000259" key="1">
    <source>
        <dbReference type="Pfam" id="PF00535"/>
    </source>
</evidence>
<dbReference type="PANTHER" id="PTHR43179">
    <property type="entry name" value="RHAMNOSYLTRANSFERASE WBBL"/>
    <property type="match status" value="1"/>
</dbReference>
<evidence type="ECO:0000313" key="2">
    <source>
        <dbReference type="EMBL" id="TMQ59018.1"/>
    </source>
</evidence>
<reference evidence="2 3" key="1">
    <citation type="journal article" date="2019" name="Nat. Microbiol.">
        <title>Mediterranean grassland soil C-N compound turnover is dependent on rainfall and depth, and is mediated by genomically divergent microorganisms.</title>
        <authorList>
            <person name="Diamond S."/>
            <person name="Andeer P.F."/>
            <person name="Li Z."/>
            <person name="Crits-Christoph A."/>
            <person name="Burstein D."/>
            <person name="Anantharaman K."/>
            <person name="Lane K.R."/>
            <person name="Thomas B.C."/>
            <person name="Pan C."/>
            <person name="Northen T.R."/>
            <person name="Banfield J.F."/>
        </authorList>
    </citation>
    <scope>NUCLEOTIDE SEQUENCE [LARGE SCALE GENOMIC DNA]</scope>
    <source>
        <strain evidence="2">WS_6</strain>
    </source>
</reference>
<sequence>MMVCCRPMIGKSRCSVIVVSYNSARHLPPCLCAIEAQRGADPQIHVVDNASSDGSAELVRRAFPRVRVVENPRNLGFARANNQVLERETAEFVAVVNPDTVLTPNALAACVDYLKRDPKAGAVATRLVFPEGTLQPSCHSFLNLGNLLGETFGVHRLLPGLRSLSSLHMPWFAHDRIAEVDWIQGTFLVVRGEVVRTVGGFDPDYFMYGEEMDWCRRIRRAGWKVVFLPEPAVVHVGGASSAPIAGPMFVENLKGRVRFLQKHRGYLVATAARALIAVSVLLRFAWREAEALGLSLAGRAPGEPLRQRRTMFRSAIRWVLRGLPLSAPDLGP</sequence>
<accession>A0A538T5W7</accession>
<feature type="domain" description="Glycosyltransferase 2-like" evidence="1">
    <location>
        <begin position="15"/>
        <end position="135"/>
    </location>
</feature>
<dbReference type="PANTHER" id="PTHR43179:SF7">
    <property type="entry name" value="RHAMNOSYLTRANSFERASE WBBL"/>
    <property type="match status" value="1"/>
</dbReference>
<keyword evidence="2" id="KW-0808">Transferase</keyword>
<gene>
    <name evidence="2" type="ORF">E6K76_05950</name>
</gene>
<dbReference type="SUPFAM" id="SSF53448">
    <property type="entry name" value="Nucleotide-diphospho-sugar transferases"/>
    <property type="match status" value="1"/>
</dbReference>
<proteinExistence type="predicted"/>
<dbReference type="Gene3D" id="3.90.550.10">
    <property type="entry name" value="Spore Coat Polysaccharide Biosynthesis Protein SpsA, Chain A"/>
    <property type="match status" value="1"/>
</dbReference>
<dbReference type="InterPro" id="IPR029044">
    <property type="entry name" value="Nucleotide-diphossugar_trans"/>
</dbReference>
<comment type="caution">
    <text evidence="2">The sequence shown here is derived from an EMBL/GenBank/DDBJ whole genome shotgun (WGS) entry which is preliminary data.</text>
</comment>
<evidence type="ECO:0000313" key="3">
    <source>
        <dbReference type="Proteomes" id="UP000316852"/>
    </source>
</evidence>
<protein>
    <submittedName>
        <fullName evidence="2">Glycosyltransferase family 2 protein</fullName>
    </submittedName>
</protein>
<dbReference type="AlphaFoldDB" id="A0A538T5W7"/>
<dbReference type="Proteomes" id="UP000316852">
    <property type="component" value="Unassembled WGS sequence"/>
</dbReference>
<dbReference type="InterPro" id="IPR001173">
    <property type="entry name" value="Glyco_trans_2-like"/>
</dbReference>
<organism evidence="2 3">
    <name type="scientific">Eiseniibacteriota bacterium</name>
    <dbReference type="NCBI Taxonomy" id="2212470"/>
    <lineage>
        <taxon>Bacteria</taxon>
        <taxon>Candidatus Eiseniibacteriota</taxon>
    </lineage>
</organism>
<dbReference type="EMBL" id="VBOW01000026">
    <property type="protein sequence ID" value="TMQ59018.1"/>
    <property type="molecule type" value="Genomic_DNA"/>
</dbReference>
<dbReference type="Pfam" id="PF00535">
    <property type="entry name" value="Glycos_transf_2"/>
    <property type="match status" value="1"/>
</dbReference>
<dbReference type="CDD" id="cd04186">
    <property type="entry name" value="GT_2_like_c"/>
    <property type="match status" value="1"/>
</dbReference>